<dbReference type="InterPro" id="IPR008974">
    <property type="entry name" value="TRAF-like"/>
</dbReference>
<dbReference type="CDD" id="cd00121">
    <property type="entry name" value="MATH"/>
    <property type="match status" value="2"/>
</dbReference>
<dbReference type="Pfam" id="PF22486">
    <property type="entry name" value="MATH_2"/>
    <property type="match status" value="1"/>
</dbReference>
<feature type="domain" description="MATH" evidence="2">
    <location>
        <begin position="148"/>
        <end position="323"/>
    </location>
</feature>
<evidence type="ECO:0000313" key="3">
    <source>
        <dbReference type="EMBL" id="KAF2320453.1"/>
    </source>
</evidence>
<dbReference type="Gene3D" id="2.60.210.10">
    <property type="entry name" value="Apoptosis, Tumor Necrosis Factor Receptor Associated Protein 2, Chain A"/>
    <property type="match status" value="2"/>
</dbReference>
<name>A0A6A6N7I9_HEVBR</name>
<proteinExistence type="predicted"/>
<dbReference type="InterPro" id="IPR002083">
    <property type="entry name" value="MATH/TRAF_dom"/>
</dbReference>
<sequence>MSPYSRKFLDSHNTPVQKKSPYAPTGSPFTIIYEVVKLAILKRHLNCPANASGYCKNDSNEVLLLPCNPIFRCLESGGYNWQLVLYPSGNVEKGGNDHISLYLAIAVPNAIPPGSQGDVILRFFVYDYIRDKYLTIQEISRSKRDAPPAHYTLKIESFSQLCRILRDNDLEKYESDDFEAGGYKWKLVLYPSGNVKRGGNDHISLYVAIAEKNAIPPGSQVDVILRFSIYDHIRDKYLTIQGGFPFNLFSVLKLSNAHKGNRLDHLTGLDLLLSFSVDADDKMRRYHSLKTENGFDQVISLKMFNDSSNGYVDDDCCVFGTEIHVIKCEGKGERFSIVEEPDDGTFTWIIEKFSSLQKTRNCSEEFSLANHKWYAASPG</sequence>
<dbReference type="PANTHER" id="PTHR46162:SF48">
    <property type="entry name" value="MATH DOMAIN-CONTAINING PROTEIN"/>
    <property type="match status" value="1"/>
</dbReference>
<gene>
    <name evidence="3" type="ORF">GH714_027548</name>
</gene>
<organism evidence="3 4">
    <name type="scientific">Hevea brasiliensis</name>
    <name type="common">Para rubber tree</name>
    <name type="synonym">Siphonia brasiliensis</name>
    <dbReference type="NCBI Taxonomy" id="3981"/>
    <lineage>
        <taxon>Eukaryota</taxon>
        <taxon>Viridiplantae</taxon>
        <taxon>Streptophyta</taxon>
        <taxon>Embryophyta</taxon>
        <taxon>Tracheophyta</taxon>
        <taxon>Spermatophyta</taxon>
        <taxon>Magnoliopsida</taxon>
        <taxon>eudicotyledons</taxon>
        <taxon>Gunneridae</taxon>
        <taxon>Pentapetalae</taxon>
        <taxon>rosids</taxon>
        <taxon>fabids</taxon>
        <taxon>Malpighiales</taxon>
        <taxon>Euphorbiaceae</taxon>
        <taxon>Crotonoideae</taxon>
        <taxon>Micrandreae</taxon>
        <taxon>Hevea</taxon>
    </lineage>
</organism>
<evidence type="ECO:0000313" key="4">
    <source>
        <dbReference type="Proteomes" id="UP000467840"/>
    </source>
</evidence>
<feature type="region of interest" description="Disordered" evidence="1">
    <location>
        <begin position="1"/>
        <end position="21"/>
    </location>
</feature>
<reference evidence="3 4" key="1">
    <citation type="journal article" date="2020" name="Mol. Plant">
        <title>The Chromosome-Based Rubber Tree Genome Provides New Insights into Spurge Genome Evolution and Rubber Biosynthesis.</title>
        <authorList>
            <person name="Liu J."/>
            <person name="Shi C."/>
            <person name="Shi C.C."/>
            <person name="Li W."/>
            <person name="Zhang Q.J."/>
            <person name="Zhang Y."/>
            <person name="Li K."/>
            <person name="Lu H.F."/>
            <person name="Shi C."/>
            <person name="Zhu S.T."/>
            <person name="Xiao Z.Y."/>
            <person name="Nan H."/>
            <person name="Yue Y."/>
            <person name="Zhu X.G."/>
            <person name="Wu Y."/>
            <person name="Hong X.N."/>
            <person name="Fan G.Y."/>
            <person name="Tong Y."/>
            <person name="Zhang D."/>
            <person name="Mao C.L."/>
            <person name="Liu Y.L."/>
            <person name="Hao S.J."/>
            <person name="Liu W.Q."/>
            <person name="Lv M.Q."/>
            <person name="Zhang H.B."/>
            <person name="Liu Y."/>
            <person name="Hu-Tang G.R."/>
            <person name="Wang J.P."/>
            <person name="Wang J.H."/>
            <person name="Sun Y.H."/>
            <person name="Ni S.B."/>
            <person name="Chen W.B."/>
            <person name="Zhang X.C."/>
            <person name="Jiao Y.N."/>
            <person name="Eichler E.E."/>
            <person name="Li G.H."/>
            <person name="Liu X."/>
            <person name="Gao L.Z."/>
        </authorList>
    </citation>
    <scope>NUCLEOTIDE SEQUENCE [LARGE SCALE GENOMIC DNA]</scope>
    <source>
        <strain evidence="4">cv. GT1</strain>
        <tissue evidence="3">Leaf</tissue>
    </source>
</reference>
<dbReference type="PROSITE" id="PS50144">
    <property type="entry name" value="MATH"/>
    <property type="match status" value="2"/>
</dbReference>
<dbReference type="Proteomes" id="UP000467840">
    <property type="component" value="Chromosome 10"/>
</dbReference>
<feature type="domain" description="MATH" evidence="2">
    <location>
        <begin position="343"/>
        <end position="379"/>
    </location>
</feature>
<evidence type="ECO:0000259" key="2">
    <source>
        <dbReference type="PROSITE" id="PS50144"/>
    </source>
</evidence>
<dbReference type="PANTHER" id="PTHR46162">
    <property type="entry name" value="TRAF-LIKE FAMILY PROTEIN"/>
    <property type="match status" value="1"/>
</dbReference>
<dbReference type="AlphaFoldDB" id="A0A6A6N7I9"/>
<dbReference type="SUPFAM" id="SSF49599">
    <property type="entry name" value="TRAF domain-like"/>
    <property type="match status" value="2"/>
</dbReference>
<evidence type="ECO:0000256" key="1">
    <source>
        <dbReference type="SAM" id="MobiDB-lite"/>
    </source>
</evidence>
<comment type="caution">
    <text evidence="3">The sequence shown here is derived from an EMBL/GenBank/DDBJ whole genome shotgun (WGS) entry which is preliminary data.</text>
</comment>
<protein>
    <recommendedName>
        <fullName evidence="2">MATH domain-containing protein</fullName>
    </recommendedName>
</protein>
<accession>A0A6A6N7I9</accession>
<keyword evidence="4" id="KW-1185">Reference proteome</keyword>
<dbReference type="EMBL" id="JAAGAX010000003">
    <property type="protein sequence ID" value="KAF2320453.1"/>
    <property type="molecule type" value="Genomic_DNA"/>
</dbReference>